<dbReference type="Proteomes" id="UP000784294">
    <property type="component" value="Unassembled WGS sequence"/>
</dbReference>
<keyword evidence="1" id="KW-0723">Serine/threonine-protein kinase</keyword>
<organism evidence="7 8">
    <name type="scientific">Protopolystoma xenopodis</name>
    <dbReference type="NCBI Taxonomy" id="117903"/>
    <lineage>
        <taxon>Eukaryota</taxon>
        <taxon>Metazoa</taxon>
        <taxon>Spiralia</taxon>
        <taxon>Lophotrochozoa</taxon>
        <taxon>Platyhelminthes</taxon>
        <taxon>Monogenea</taxon>
        <taxon>Polyopisthocotylea</taxon>
        <taxon>Polystomatidea</taxon>
        <taxon>Polystomatidae</taxon>
        <taxon>Protopolystoma</taxon>
    </lineage>
</organism>
<dbReference type="GO" id="GO:0004674">
    <property type="term" value="F:protein serine/threonine kinase activity"/>
    <property type="evidence" value="ECO:0007669"/>
    <property type="project" value="UniProtKB-KW"/>
</dbReference>
<comment type="caution">
    <text evidence="7">The sequence shown here is derived from an EMBL/GenBank/DDBJ whole genome shotgun (WGS) entry which is preliminary data.</text>
</comment>
<dbReference type="InterPro" id="IPR000961">
    <property type="entry name" value="AGC-kinase_C"/>
</dbReference>
<keyword evidence="4" id="KW-0418">Kinase</keyword>
<evidence type="ECO:0000256" key="5">
    <source>
        <dbReference type="ARBA" id="ARBA00022840"/>
    </source>
</evidence>
<dbReference type="AlphaFoldDB" id="A0A3S5AII6"/>
<dbReference type="PROSITE" id="PS51285">
    <property type="entry name" value="AGC_KINASE_CTER"/>
    <property type="match status" value="1"/>
</dbReference>
<evidence type="ECO:0000313" key="7">
    <source>
        <dbReference type="EMBL" id="VEL17398.1"/>
    </source>
</evidence>
<sequence>MCLEIPWPPLLDEPDSINLEPETNSSEVRNSTIVTSEDLLLSASFQTVNEGLIPPDPDSLDKTPSRQEPLFSLSQSLEALNLSNSLVLCQSSDGVSLSYRPSVEASLKMREPLFAAGSTPRTEGSHYHSRTDTNLLLKSSPPTLVTESDCQGSSVGHLKSICNYDNMIDAIVSPDHDRSRLLSETPEGLTLSKKKQMLRSYESLISSLTTDVEVLMSLRAKQFISSLLSRQPSRRLEFIKHVRSEPFLSQLNLDWDRLYERDMPFIPKPDDPEDTTYFELLITSVYIDSFT</sequence>
<protein>
    <recommendedName>
        <fullName evidence="6">AGC-kinase C-terminal domain-containing protein</fullName>
    </recommendedName>
</protein>
<keyword evidence="3" id="KW-0547">Nucleotide-binding</keyword>
<keyword evidence="5" id="KW-0067">ATP-binding</keyword>
<evidence type="ECO:0000256" key="1">
    <source>
        <dbReference type="ARBA" id="ARBA00022527"/>
    </source>
</evidence>
<evidence type="ECO:0000259" key="6">
    <source>
        <dbReference type="PROSITE" id="PS51285"/>
    </source>
</evidence>
<feature type="domain" description="AGC-kinase C-terminal" evidence="6">
    <location>
        <begin position="251"/>
        <end position="291"/>
    </location>
</feature>
<dbReference type="EMBL" id="CAAALY010032444">
    <property type="protein sequence ID" value="VEL17398.1"/>
    <property type="molecule type" value="Genomic_DNA"/>
</dbReference>
<keyword evidence="2" id="KW-0808">Transferase</keyword>
<accession>A0A3S5AII6</accession>
<reference evidence="7" key="1">
    <citation type="submission" date="2018-11" db="EMBL/GenBank/DDBJ databases">
        <authorList>
            <consortium name="Pathogen Informatics"/>
        </authorList>
    </citation>
    <scope>NUCLEOTIDE SEQUENCE</scope>
</reference>
<keyword evidence="8" id="KW-1185">Reference proteome</keyword>
<evidence type="ECO:0000256" key="2">
    <source>
        <dbReference type="ARBA" id="ARBA00022679"/>
    </source>
</evidence>
<dbReference type="GO" id="GO:0005524">
    <property type="term" value="F:ATP binding"/>
    <property type="evidence" value="ECO:0007669"/>
    <property type="project" value="UniProtKB-KW"/>
</dbReference>
<name>A0A3S5AII6_9PLAT</name>
<evidence type="ECO:0000313" key="8">
    <source>
        <dbReference type="Proteomes" id="UP000784294"/>
    </source>
</evidence>
<dbReference type="Gene3D" id="1.10.510.10">
    <property type="entry name" value="Transferase(Phosphotransferase) domain 1"/>
    <property type="match status" value="1"/>
</dbReference>
<evidence type="ECO:0000256" key="3">
    <source>
        <dbReference type="ARBA" id="ARBA00022741"/>
    </source>
</evidence>
<evidence type="ECO:0000256" key="4">
    <source>
        <dbReference type="ARBA" id="ARBA00022777"/>
    </source>
</evidence>
<proteinExistence type="predicted"/>
<gene>
    <name evidence="7" type="ORF">PXEA_LOCUS10838</name>
</gene>